<protein>
    <submittedName>
        <fullName evidence="1">Uncharacterized protein</fullName>
    </submittedName>
</protein>
<name>A0A8S5SAP6_9CAUD</name>
<organism evidence="1">
    <name type="scientific">Podoviridae sp. ctiVc2</name>
    <dbReference type="NCBI Taxonomy" id="2827745"/>
    <lineage>
        <taxon>Viruses</taxon>
        <taxon>Duplodnaviria</taxon>
        <taxon>Heunggongvirae</taxon>
        <taxon>Uroviricota</taxon>
        <taxon>Caudoviricetes</taxon>
    </lineage>
</organism>
<dbReference type="EMBL" id="BK032558">
    <property type="protein sequence ID" value="DAF47770.1"/>
    <property type="molecule type" value="Genomic_DNA"/>
</dbReference>
<proteinExistence type="predicted"/>
<evidence type="ECO:0000313" key="1">
    <source>
        <dbReference type="EMBL" id="DAF47770.1"/>
    </source>
</evidence>
<accession>A0A8S5SAP6</accession>
<sequence>MFYLMKRIVGCYCIIGKYYMCGISLQNAI</sequence>
<reference evidence="1" key="1">
    <citation type="journal article" date="2021" name="Proc. Natl. Acad. Sci. U.S.A.">
        <title>A Catalog of Tens of Thousands of Viruses from Human Metagenomes Reveals Hidden Associations with Chronic Diseases.</title>
        <authorList>
            <person name="Tisza M.J."/>
            <person name="Buck C.B."/>
        </authorList>
    </citation>
    <scope>NUCLEOTIDE SEQUENCE</scope>
    <source>
        <strain evidence="1">CtiVc2</strain>
    </source>
</reference>